<keyword evidence="2" id="KW-1185">Reference proteome</keyword>
<dbReference type="EMBL" id="CP041036">
    <property type="protein sequence ID" value="QDE32375.1"/>
    <property type="molecule type" value="Genomic_DNA"/>
</dbReference>
<dbReference type="Proteomes" id="UP000319809">
    <property type="component" value="Chromosome"/>
</dbReference>
<protein>
    <submittedName>
        <fullName evidence="1">Uncharacterized protein</fullName>
    </submittedName>
</protein>
<organism evidence="1 2">
    <name type="scientific">Shewanella polaris</name>
    <dbReference type="NCBI Taxonomy" id="2588449"/>
    <lineage>
        <taxon>Bacteria</taxon>
        <taxon>Pseudomonadati</taxon>
        <taxon>Pseudomonadota</taxon>
        <taxon>Gammaproteobacteria</taxon>
        <taxon>Alteromonadales</taxon>
        <taxon>Shewanellaceae</taxon>
        <taxon>Shewanella</taxon>
    </lineage>
</organism>
<dbReference type="RefSeq" id="WP_140235016.1">
    <property type="nucleotide sequence ID" value="NZ_CP041036.1"/>
</dbReference>
<evidence type="ECO:0000313" key="1">
    <source>
        <dbReference type="EMBL" id="QDE32375.1"/>
    </source>
</evidence>
<gene>
    <name evidence="1" type="ORF">FH971_16235</name>
</gene>
<dbReference type="KEGG" id="spol:FH971_16235"/>
<proteinExistence type="predicted"/>
<sequence length="307" mass="32994">MGLPVTVYRHTDVGAPVGRPTIPADWIAILKACLVDGYGAKQPLGWTLEFSNETTSAFKNSVIDGGSGCFFTIEDLTGGASQGNFDITIAKSMTDINTYVDKVQSRRYRTYNSSAGVLGWTIIGTSRGFWMITVNATSGALDTLQTYFLMNAFIGDIESFTPNDNAPFGILSGISTTGDSTSVTTTAFLGNTDKIYMTHLSSDGSAGKVEYSYIFTSKTTTTDGGDIDVVNVPAILTTPLLCGIGGNGSPSFNLCRGKIAGLYELQHAGCQQLTYPIVRTFDGEQYEAIVGNKVPIFWIRISGNWYE</sequence>
<accession>A0A4Y5YID6</accession>
<reference evidence="1 2" key="1">
    <citation type="submission" date="2019-06" db="EMBL/GenBank/DDBJ databases">
        <title>The genome of Shewanella sp. SM1901.</title>
        <authorList>
            <person name="Cha Q."/>
        </authorList>
    </citation>
    <scope>NUCLEOTIDE SEQUENCE [LARGE SCALE GENOMIC DNA]</scope>
    <source>
        <strain evidence="1 2">SM1901</strain>
    </source>
</reference>
<evidence type="ECO:0000313" key="2">
    <source>
        <dbReference type="Proteomes" id="UP000319809"/>
    </source>
</evidence>
<name>A0A4Y5YID6_9GAMM</name>
<dbReference type="AlphaFoldDB" id="A0A4Y5YID6"/>